<dbReference type="InterPro" id="IPR006076">
    <property type="entry name" value="FAD-dep_OxRdtase"/>
</dbReference>
<dbReference type="AlphaFoldDB" id="A0A0N8TEP6"/>
<dbReference type="GO" id="GO:0016491">
    <property type="term" value="F:oxidoreductase activity"/>
    <property type="evidence" value="ECO:0007669"/>
    <property type="project" value="UniProtKB-KW"/>
</dbReference>
<dbReference type="PANTHER" id="PTHR13847:SF289">
    <property type="entry name" value="GLYCINE OXIDASE"/>
    <property type="match status" value="1"/>
</dbReference>
<dbReference type="Pfam" id="PF01266">
    <property type="entry name" value="DAO"/>
    <property type="match status" value="1"/>
</dbReference>
<evidence type="ECO:0000256" key="1">
    <source>
        <dbReference type="ARBA" id="ARBA00023002"/>
    </source>
</evidence>
<name>A0A0N8TEP6_9PSED</name>
<reference evidence="3 4" key="1">
    <citation type="submission" date="2015-09" db="EMBL/GenBank/DDBJ databases">
        <title>Genome announcement of multiple Pseudomonas syringae strains.</title>
        <authorList>
            <person name="Thakur S."/>
            <person name="Wang P.W."/>
            <person name="Gong Y."/>
            <person name="Weir B.S."/>
            <person name="Guttman D.S."/>
        </authorList>
    </citation>
    <scope>NUCLEOTIDE SEQUENCE [LARGE SCALE GENOMIC DNA]</scope>
    <source>
        <strain evidence="3 4">ICMP3963</strain>
    </source>
</reference>
<gene>
    <name evidence="3" type="ORF">ALO40_02002</name>
</gene>
<protein>
    <submittedName>
        <fullName evidence="3">Oxidoreductase, FAD-binding protein</fullName>
    </submittedName>
</protein>
<dbReference type="Gene3D" id="3.50.50.60">
    <property type="entry name" value="FAD/NAD(P)-binding domain"/>
    <property type="match status" value="1"/>
</dbReference>
<evidence type="ECO:0000313" key="4">
    <source>
        <dbReference type="Proteomes" id="UP000050317"/>
    </source>
</evidence>
<comment type="caution">
    <text evidence="3">The sequence shown here is derived from an EMBL/GenBank/DDBJ whole genome shotgun (WGS) entry which is preliminary data.</text>
</comment>
<dbReference type="PATRIC" id="fig|251703.9.peg.2811"/>
<dbReference type="SUPFAM" id="SSF51905">
    <property type="entry name" value="FAD/NAD(P)-binding domain"/>
    <property type="match status" value="1"/>
</dbReference>
<organism evidence="3 4">
    <name type="scientific">Pseudomonas syringae pv. viburni</name>
    <dbReference type="NCBI Taxonomy" id="251703"/>
    <lineage>
        <taxon>Bacteria</taxon>
        <taxon>Pseudomonadati</taxon>
        <taxon>Pseudomonadota</taxon>
        <taxon>Gammaproteobacteria</taxon>
        <taxon>Pseudomonadales</taxon>
        <taxon>Pseudomonadaceae</taxon>
        <taxon>Pseudomonas</taxon>
    </lineage>
</organism>
<accession>A0A0N8TEP6</accession>
<dbReference type="EMBL" id="LJRR01000182">
    <property type="protein sequence ID" value="KPZ16977.1"/>
    <property type="molecule type" value="Genomic_DNA"/>
</dbReference>
<evidence type="ECO:0000259" key="2">
    <source>
        <dbReference type="Pfam" id="PF01266"/>
    </source>
</evidence>
<dbReference type="InterPro" id="IPR036188">
    <property type="entry name" value="FAD/NAD-bd_sf"/>
</dbReference>
<feature type="domain" description="FAD dependent oxidoreductase" evidence="2">
    <location>
        <begin position="17"/>
        <end position="323"/>
    </location>
</feature>
<dbReference type="Gene3D" id="3.30.9.10">
    <property type="entry name" value="D-Amino Acid Oxidase, subunit A, domain 2"/>
    <property type="match status" value="1"/>
</dbReference>
<dbReference type="GO" id="GO:0005737">
    <property type="term" value="C:cytoplasm"/>
    <property type="evidence" value="ECO:0007669"/>
    <property type="project" value="TreeGrafter"/>
</dbReference>
<keyword evidence="1" id="KW-0560">Oxidoreductase</keyword>
<dbReference type="Proteomes" id="UP000050317">
    <property type="component" value="Unassembled WGS sequence"/>
</dbReference>
<dbReference type="PANTHER" id="PTHR13847">
    <property type="entry name" value="SARCOSINE DEHYDROGENASE-RELATED"/>
    <property type="match status" value="1"/>
</dbReference>
<proteinExistence type="predicted"/>
<sequence>MYFLLTEVLMPSVISTDVLIVGAGVAGLWLNARLRRQGFSTVLVESASLGGGQSLKSQGIIHGGAKYALHGALSGASEAIADMPRRWREALDGKGELDLSGVRLLSEAHYLWSPGTIAGNLTSFFASKAVRGRVDQVKGEQLPPALQNPKFKGKVYRLAELVVDVPSLIKRLAELAEDSLLAGQKIEPLYEADELIGLRVDGRDIHAQRIVLSAGGGNADLLNALGVSQPQMQRRPLHMVLVKGPTLKPLFAHCLGGGPKPRITVTTHPAADGQCVWYLGGDLAEADGVAREPDAQIAVARKELEALLPWVDLSQAQWATLRVDRAEPAQSGLVRPDNAFLDSQRRLMVGWPTKLALAPDFADRVLSHLSKDGIHPTPQAPLLDMPRPPLAIPVWDELLP</sequence>
<evidence type="ECO:0000313" key="3">
    <source>
        <dbReference type="EMBL" id="KPZ16977.1"/>
    </source>
</evidence>